<feature type="domain" description="DNA polymerase alpha subunit B OB" evidence="9">
    <location>
        <begin position="225"/>
        <end position="332"/>
    </location>
</feature>
<evidence type="ECO:0000313" key="11">
    <source>
        <dbReference type="Proteomes" id="UP001600064"/>
    </source>
</evidence>
<keyword evidence="11" id="KW-1185">Reference proteome</keyword>
<comment type="function">
    <text evidence="6">Accessory subunit of the DNA polymerase alpha complex (also known as the alpha DNA polymerase-primase complex) which plays an essential role in the initiation of DNA synthesis.</text>
</comment>
<dbReference type="PANTHER" id="PTHR23061">
    <property type="entry name" value="DNA POLYMERASE 2 ALPHA 70 KDA SUBUNIT"/>
    <property type="match status" value="1"/>
</dbReference>
<sequence>MAAESNETLAELRQRFAPASGQLEPDVAAELQSIMRMHQLSVQDLYFKWESYGIKMGMDDFKASIDTLRAFKQTLQDDLERSARSHPAVKSERRSAPTPRVAKSGGDVFGMLDGLTTPGPGRGARPGPKKTPASRARVGVGVGAEPPSSSPMKVEDHLNAMGAIPPSSFADRANPGEVLEVFNEKLDPAEPPIAPFPEPRIKLTATSDQRKLAYKGLAMKLSEASEILDDRIDDFTALVAQHHKLDDSAFGNPASQGTTEIVAVGRIASDSPEGKLNAASLVLETSRATGNGLRVPLNLSRLPTYHFFPGQMVALRGVNSSGRDFTVHQILQVPPLPCAASPPDVLASHLERLRGGPDVMDDDDAPPPAPLTLLFASGPYTADDNLDFEPLHALCSDAADQLVDVLVLAGPFLDAEHPLLASGDFDLPPDAVHDPDTATMATVFRHLVAPALQRVAAANPAATILLVPSVRDLVDKHVAWPQDVFPRKELGLPRSARVVGNPMTLNINEMVLGVSAQDALWELRHEELVGGGVGGADALTRVSRYLIEQRHYFPLFPPTDRRKLPKTGVAAEIGGGGVPPGAMLDVSYLKLGEMVNVRPDVLVVPSALPPFAKVVDSVLVINPGYLSKRKAAGTYAKMTLYPPSQEALAKVEEGMVAHRIFDRARVEITRI</sequence>
<evidence type="ECO:0000256" key="5">
    <source>
        <dbReference type="ARBA" id="ARBA00023242"/>
    </source>
</evidence>
<evidence type="ECO:0000259" key="8">
    <source>
        <dbReference type="Pfam" id="PF04042"/>
    </source>
</evidence>
<evidence type="ECO:0000256" key="6">
    <source>
        <dbReference type="PIRNR" id="PIRNR018300"/>
    </source>
</evidence>
<dbReference type="Proteomes" id="UP001600064">
    <property type="component" value="Unassembled WGS sequence"/>
</dbReference>
<dbReference type="EMBL" id="JAZGUE010000003">
    <property type="protein sequence ID" value="KAL2269003.1"/>
    <property type="molecule type" value="Genomic_DNA"/>
</dbReference>
<feature type="domain" description="DNA polymerase alpha/delta/epsilon subunit B" evidence="8">
    <location>
        <begin position="374"/>
        <end position="613"/>
    </location>
</feature>
<feature type="compositionally biased region" description="Low complexity" evidence="7">
    <location>
        <begin position="114"/>
        <end position="126"/>
    </location>
</feature>
<gene>
    <name evidence="10" type="ORF">VTJ83DRAFT_3849</name>
</gene>
<feature type="region of interest" description="Disordered" evidence="7">
    <location>
        <begin position="78"/>
        <end position="152"/>
    </location>
</feature>
<dbReference type="InterPro" id="IPR007185">
    <property type="entry name" value="DNA_pol_a/d/e_bsu"/>
</dbReference>
<dbReference type="InterPro" id="IPR054300">
    <property type="entry name" value="OB_DPOA2"/>
</dbReference>
<comment type="caution">
    <text evidence="10">The sequence shown here is derived from an EMBL/GenBank/DDBJ whole genome shotgun (WGS) entry which is preliminary data.</text>
</comment>
<organism evidence="10 11">
    <name type="scientific">Remersonia thermophila</name>
    <dbReference type="NCBI Taxonomy" id="72144"/>
    <lineage>
        <taxon>Eukaryota</taxon>
        <taxon>Fungi</taxon>
        <taxon>Dikarya</taxon>
        <taxon>Ascomycota</taxon>
        <taxon>Pezizomycotina</taxon>
        <taxon>Sordariomycetes</taxon>
        <taxon>Sordariomycetidae</taxon>
        <taxon>Sordariales</taxon>
        <taxon>Sordariales incertae sedis</taxon>
        <taxon>Remersonia</taxon>
    </lineage>
</organism>
<evidence type="ECO:0000256" key="4">
    <source>
        <dbReference type="ARBA" id="ARBA00022705"/>
    </source>
</evidence>
<keyword evidence="4 6" id="KW-0235">DNA replication</keyword>
<proteinExistence type="inferred from homology"/>
<evidence type="ECO:0000313" key="10">
    <source>
        <dbReference type="EMBL" id="KAL2269003.1"/>
    </source>
</evidence>
<protein>
    <recommendedName>
        <fullName evidence="3 6">DNA polymerase alpha subunit B</fullName>
    </recommendedName>
</protein>
<evidence type="ECO:0000259" key="9">
    <source>
        <dbReference type="Pfam" id="PF22062"/>
    </source>
</evidence>
<name>A0ABR4DF61_9PEZI</name>
<keyword evidence="5 6" id="KW-0539">Nucleus</keyword>
<evidence type="ECO:0000256" key="2">
    <source>
        <dbReference type="ARBA" id="ARBA00007299"/>
    </source>
</evidence>
<comment type="subcellular location">
    <subcellularLocation>
        <location evidence="1 6">Nucleus</location>
    </subcellularLocation>
</comment>
<evidence type="ECO:0000256" key="7">
    <source>
        <dbReference type="SAM" id="MobiDB-lite"/>
    </source>
</evidence>
<evidence type="ECO:0000256" key="1">
    <source>
        <dbReference type="ARBA" id="ARBA00004123"/>
    </source>
</evidence>
<dbReference type="Pfam" id="PF04042">
    <property type="entry name" value="DNA_pol_E_B"/>
    <property type="match status" value="1"/>
</dbReference>
<dbReference type="PIRSF" id="PIRSF018300">
    <property type="entry name" value="DNA_pol_alph_2"/>
    <property type="match status" value="1"/>
</dbReference>
<dbReference type="PANTHER" id="PTHR23061:SF12">
    <property type="entry name" value="DNA POLYMERASE ALPHA SUBUNIT B"/>
    <property type="match status" value="1"/>
</dbReference>
<evidence type="ECO:0000256" key="3">
    <source>
        <dbReference type="ARBA" id="ARBA00018596"/>
    </source>
</evidence>
<dbReference type="InterPro" id="IPR016722">
    <property type="entry name" value="DNA_pol_alpha_bsu"/>
</dbReference>
<feature type="compositionally biased region" description="Basic and acidic residues" evidence="7">
    <location>
        <begin position="78"/>
        <end position="95"/>
    </location>
</feature>
<accession>A0ABR4DF61</accession>
<dbReference type="GeneID" id="98124916"/>
<dbReference type="RefSeq" id="XP_070867727.1">
    <property type="nucleotide sequence ID" value="XM_071010272.1"/>
</dbReference>
<reference evidence="10 11" key="1">
    <citation type="journal article" date="2024" name="Commun. Biol.">
        <title>Comparative genomic analysis of thermophilic fungi reveals convergent evolutionary adaptations and gene losses.</title>
        <authorList>
            <person name="Steindorff A.S."/>
            <person name="Aguilar-Pontes M.V."/>
            <person name="Robinson A.J."/>
            <person name="Andreopoulos B."/>
            <person name="LaButti K."/>
            <person name="Kuo A."/>
            <person name="Mondo S."/>
            <person name="Riley R."/>
            <person name="Otillar R."/>
            <person name="Haridas S."/>
            <person name="Lipzen A."/>
            <person name="Grimwood J."/>
            <person name="Schmutz J."/>
            <person name="Clum A."/>
            <person name="Reid I.D."/>
            <person name="Moisan M.C."/>
            <person name="Butler G."/>
            <person name="Nguyen T.T.M."/>
            <person name="Dewar K."/>
            <person name="Conant G."/>
            <person name="Drula E."/>
            <person name="Henrissat B."/>
            <person name="Hansel C."/>
            <person name="Singer S."/>
            <person name="Hutchinson M.I."/>
            <person name="de Vries R.P."/>
            <person name="Natvig D.O."/>
            <person name="Powell A.J."/>
            <person name="Tsang A."/>
            <person name="Grigoriev I.V."/>
        </authorList>
    </citation>
    <scope>NUCLEOTIDE SEQUENCE [LARGE SCALE GENOMIC DNA]</scope>
    <source>
        <strain evidence="10 11">ATCC 22073</strain>
    </source>
</reference>
<dbReference type="Gene3D" id="3.60.21.60">
    <property type="match status" value="2"/>
</dbReference>
<dbReference type="Pfam" id="PF22062">
    <property type="entry name" value="OB_DPOA2"/>
    <property type="match status" value="1"/>
</dbReference>
<comment type="similarity">
    <text evidence="2 6">Belongs to the DNA polymerase alpha subunit B family.</text>
</comment>